<name>A0A2M7FZ88_9BACT</name>
<keyword evidence="3" id="KW-0732">Signal</keyword>
<evidence type="ECO:0000313" key="5">
    <source>
        <dbReference type="Proteomes" id="UP000231019"/>
    </source>
</evidence>
<protein>
    <submittedName>
        <fullName evidence="4">Uncharacterized protein</fullName>
    </submittedName>
</protein>
<accession>A0A2M7FZ88</accession>
<comment type="caution">
    <text evidence="4">The sequence shown here is derived from an EMBL/GenBank/DDBJ whole genome shotgun (WGS) entry which is preliminary data.</text>
</comment>
<evidence type="ECO:0000256" key="2">
    <source>
        <dbReference type="ARBA" id="ARBA00023054"/>
    </source>
</evidence>
<evidence type="ECO:0000256" key="3">
    <source>
        <dbReference type="SAM" id="SignalP"/>
    </source>
</evidence>
<gene>
    <name evidence="4" type="ORF">COW36_20130</name>
</gene>
<dbReference type="EMBL" id="PFFQ01000056">
    <property type="protein sequence ID" value="PIW14717.1"/>
    <property type="molecule type" value="Genomic_DNA"/>
</dbReference>
<dbReference type="GO" id="GO:0030313">
    <property type="term" value="C:cell envelope"/>
    <property type="evidence" value="ECO:0007669"/>
    <property type="project" value="UniProtKB-SubCell"/>
</dbReference>
<dbReference type="InterPro" id="IPR050465">
    <property type="entry name" value="UPF0194_transport"/>
</dbReference>
<dbReference type="Proteomes" id="UP000231019">
    <property type="component" value="Unassembled WGS sequence"/>
</dbReference>
<dbReference type="PANTHER" id="PTHR32347:SF23">
    <property type="entry name" value="BLL5650 PROTEIN"/>
    <property type="match status" value="1"/>
</dbReference>
<organism evidence="4 5">
    <name type="scientific">bacterium (Candidatus Blackallbacteria) CG17_big_fil_post_rev_8_21_14_2_50_48_46</name>
    <dbReference type="NCBI Taxonomy" id="2014261"/>
    <lineage>
        <taxon>Bacteria</taxon>
        <taxon>Candidatus Blackallbacteria</taxon>
    </lineage>
</organism>
<keyword evidence="2" id="KW-0175">Coiled coil</keyword>
<dbReference type="AlphaFoldDB" id="A0A2M7FZ88"/>
<comment type="subcellular location">
    <subcellularLocation>
        <location evidence="1">Cell envelope</location>
    </subcellularLocation>
</comment>
<dbReference type="Gene3D" id="2.40.30.170">
    <property type="match status" value="1"/>
</dbReference>
<proteinExistence type="predicted"/>
<feature type="chain" id="PRO_5015005879" evidence="3">
    <location>
        <begin position="22"/>
        <end position="463"/>
    </location>
</feature>
<feature type="signal peptide" evidence="3">
    <location>
        <begin position="1"/>
        <end position="21"/>
    </location>
</feature>
<evidence type="ECO:0000313" key="4">
    <source>
        <dbReference type="EMBL" id="PIW14717.1"/>
    </source>
</evidence>
<reference evidence="4 5" key="1">
    <citation type="submission" date="2017-09" db="EMBL/GenBank/DDBJ databases">
        <title>Depth-based differentiation of microbial function through sediment-hosted aquifers and enrichment of novel symbionts in the deep terrestrial subsurface.</title>
        <authorList>
            <person name="Probst A.J."/>
            <person name="Ladd B."/>
            <person name="Jarett J.K."/>
            <person name="Geller-Mcgrath D.E."/>
            <person name="Sieber C.M."/>
            <person name="Emerson J.B."/>
            <person name="Anantharaman K."/>
            <person name="Thomas B.C."/>
            <person name="Malmstrom R."/>
            <person name="Stieglmeier M."/>
            <person name="Klingl A."/>
            <person name="Woyke T."/>
            <person name="Ryan C.M."/>
            <person name="Banfield J.F."/>
        </authorList>
    </citation>
    <scope>NUCLEOTIDE SEQUENCE [LARGE SCALE GENOMIC DNA]</scope>
    <source>
        <strain evidence="4">CG17_big_fil_post_rev_8_21_14_2_50_48_46</strain>
    </source>
</reference>
<sequence>MGAKLSLLALSCLLWACQNVASENQQASVHPIRQDFVHWVQSEGELQPVVQETLNVPERMWGTLEMLLPEGQQVKKGQVIAKVNSRHFIERMNRYMERSTEERANLMKQRAELPLERLKIQSSVQEKQRQTQIQKLEEELVKEGPRSDERVKARIEAELAALRIAHFPIAEKENLYNKGYLPEQDLKTAQQDLLALETTRETSELTLQQQTQAYRAPDIQGAGLKTRSASLETRIAELEGKSRQSLLRTQTRNQSSRVKGFDRRFSSMQERMNGAEIKAPFDGTILYPRLWGNQIPTVGMEVWNGLPIVQVVRTDQLRVLTRVDEFRIPFVKLGQRVRCTSPGLPGQVFMGKVAKIQKLAKYKDESKPTGLKYFEIEVTLDQLPKELKAHMRVQTEIEVQSLKNVWTLPLEALEEKDQKAHLKQLTAGKVENREVKILARNEDQAVLAGEFSGQEEILLGKTP</sequence>
<dbReference type="PANTHER" id="PTHR32347">
    <property type="entry name" value="EFFLUX SYSTEM COMPONENT YKNX-RELATED"/>
    <property type="match status" value="1"/>
</dbReference>
<evidence type="ECO:0000256" key="1">
    <source>
        <dbReference type="ARBA" id="ARBA00004196"/>
    </source>
</evidence>